<dbReference type="GO" id="GO:0016163">
    <property type="term" value="F:nitrogenase activity"/>
    <property type="evidence" value="ECO:0007669"/>
    <property type="project" value="InterPro"/>
</dbReference>
<feature type="domain" description="Nitrogenase/oxidoreductase component 1" evidence="7">
    <location>
        <begin position="2"/>
        <end position="424"/>
    </location>
</feature>
<evidence type="ECO:0000256" key="2">
    <source>
        <dbReference type="ARBA" id="ARBA00005155"/>
    </source>
</evidence>
<dbReference type="PROSITE" id="PS00699">
    <property type="entry name" value="NITROGENASE_1_1"/>
    <property type="match status" value="1"/>
</dbReference>
<comment type="caution">
    <text evidence="8">The sequence shown here is derived from an EMBL/GenBank/DDBJ whole genome shotgun (WGS) entry which is preliminary data.</text>
</comment>
<dbReference type="PANTHER" id="PTHR33712:SF7">
    <property type="entry name" value="LIGHT-INDEPENDENT PROTOCHLOROPHYLLIDE REDUCTASE SUBUNIT B"/>
    <property type="match status" value="1"/>
</dbReference>
<reference evidence="8" key="1">
    <citation type="submission" date="2020-10" db="EMBL/GenBank/DDBJ databases">
        <title>Dehalococcoides mccartyi of a TCE/Cr reducing biochatode.</title>
        <authorList>
            <person name="Matturro B."/>
        </authorList>
    </citation>
    <scope>NUCLEOTIDE SEQUENCE</scope>
    <source>
        <strain evidence="8">Bin2</strain>
    </source>
</reference>
<dbReference type="InterPro" id="IPR005975">
    <property type="entry name" value="Nase_Mo-Fe_CF"/>
</dbReference>
<dbReference type="EMBL" id="JADIIL010000040">
    <property type="protein sequence ID" value="MBF4476231.1"/>
    <property type="molecule type" value="Genomic_DNA"/>
</dbReference>
<dbReference type="PANTHER" id="PTHR33712">
    <property type="entry name" value="LIGHT-INDEPENDENT PROTOCHLOROPHYLLIDE REDUCTASE SUBUNIT B"/>
    <property type="match status" value="1"/>
</dbReference>
<dbReference type="Proteomes" id="UP000606900">
    <property type="component" value="Unassembled WGS sequence"/>
</dbReference>
<dbReference type="Pfam" id="PF00148">
    <property type="entry name" value="Oxidored_nitro"/>
    <property type="match status" value="1"/>
</dbReference>
<dbReference type="Gene3D" id="3.40.50.1980">
    <property type="entry name" value="Nitrogenase molybdenum iron protein domain"/>
    <property type="match status" value="3"/>
</dbReference>
<comment type="similarity">
    <text evidence="3 6">Belongs to the NifD/NifK/NifE/NifN family.</text>
</comment>
<dbReference type="CDD" id="cd01965">
    <property type="entry name" value="Nitrogenase_MoFe_beta_like"/>
    <property type="match status" value="1"/>
</dbReference>
<evidence type="ECO:0000256" key="3">
    <source>
        <dbReference type="ARBA" id="ARBA00011002"/>
    </source>
</evidence>
<dbReference type="InterPro" id="IPR000318">
    <property type="entry name" value="Nase_comp1_CS"/>
</dbReference>
<sequence>MCQPMGAVQALLGIEGAMPLIHGSQGCSTYMRFQLCRHFREPVNVSSTSLSEGTVVYGGEENLIKALETIKIQYNPTLIGVTSSCLTETIGDDVEGIIKKFRESYLKNHGEKFPPVVSISTPSYSGSHVEGYDKTIVSLLENLTLPPESEHDPDMINLIPGNLSPADVEEIKELIKLMEINGIIFTDNSESLNAPLTGSVEFLPSRGITLDEIRQAANSKITLTLSQHASSGGKLLNKRFGVPHAILPLPIGLENTDKFIETLSSLNYVENIPPTLERDRGRLLDGMVDSQAYTHEQRLAIYGDPDLVTGLVSFVVELGMEPSIIATGTKSNQFQEDIKKITAKTSHDPVVINGGDLYDLHQQVKKTGADLLMGNSYGGRIAVAEDIPLVRVGFPIFDRVGAQRICILGYKGGLSLLDQLTNTIIQYYYDEAGYEL</sequence>
<name>A0A843ARN6_METFO</name>
<dbReference type="NCBIfam" id="TIGR01285">
    <property type="entry name" value="nifN"/>
    <property type="match status" value="1"/>
</dbReference>
<dbReference type="AlphaFoldDB" id="A0A843ARN6"/>
<dbReference type="InterPro" id="IPR050152">
    <property type="entry name" value="ChlB/BchB/BchZ"/>
</dbReference>
<proteinExistence type="inferred from homology"/>
<dbReference type="UniPathway" id="UPA00782"/>
<keyword evidence="5 6" id="KW-0535">Nitrogen fixation</keyword>
<evidence type="ECO:0000256" key="6">
    <source>
        <dbReference type="RuleBase" id="RU004021"/>
    </source>
</evidence>
<dbReference type="GO" id="GO:0065003">
    <property type="term" value="P:protein-containing complex assembly"/>
    <property type="evidence" value="ECO:0007669"/>
    <property type="project" value="InterPro"/>
</dbReference>
<dbReference type="InterPro" id="IPR000510">
    <property type="entry name" value="Nase/OxRdtase_comp1"/>
</dbReference>
<gene>
    <name evidence="8" type="primary">nifN</name>
    <name evidence="8" type="ORF">ISP06_12290</name>
</gene>
<comment type="function">
    <text evidence="1">This protein may play a role in the biosynthesis of the prosthetic group of nitrogenase (FeMo cofactor).</text>
</comment>
<protein>
    <recommendedName>
        <fullName evidence="4">Nitrogenase iron-molybdenum cofactor biosynthesis protein NifN</fullName>
    </recommendedName>
</protein>
<evidence type="ECO:0000256" key="4">
    <source>
        <dbReference type="ARBA" id="ARBA00013282"/>
    </source>
</evidence>
<evidence type="ECO:0000259" key="7">
    <source>
        <dbReference type="Pfam" id="PF00148"/>
    </source>
</evidence>
<organism evidence="8 9">
    <name type="scientific">Methanobacterium formicicum</name>
    <dbReference type="NCBI Taxonomy" id="2162"/>
    <lineage>
        <taxon>Archaea</taxon>
        <taxon>Methanobacteriati</taxon>
        <taxon>Methanobacteriota</taxon>
        <taxon>Methanomada group</taxon>
        <taxon>Methanobacteria</taxon>
        <taxon>Methanobacteriales</taxon>
        <taxon>Methanobacteriaceae</taxon>
        <taxon>Methanobacterium</taxon>
    </lineage>
</organism>
<evidence type="ECO:0000313" key="8">
    <source>
        <dbReference type="EMBL" id="MBF4476231.1"/>
    </source>
</evidence>
<comment type="pathway">
    <text evidence="2">Cofactor biosynthesis; Fe-Mo cofactor biosynthesis.</text>
</comment>
<dbReference type="Gene3D" id="1.20.89.10">
    <property type="entry name" value="Nitrogenase Molybdenum-iron Protein, subunit B, domain 4"/>
    <property type="match status" value="1"/>
</dbReference>
<evidence type="ECO:0000256" key="1">
    <source>
        <dbReference type="ARBA" id="ARBA00003171"/>
    </source>
</evidence>
<dbReference type="SUPFAM" id="SSF53807">
    <property type="entry name" value="Helical backbone' metal receptor"/>
    <property type="match status" value="1"/>
</dbReference>
<evidence type="ECO:0000256" key="5">
    <source>
        <dbReference type="ARBA" id="ARBA00023231"/>
    </source>
</evidence>
<evidence type="ECO:0000313" key="9">
    <source>
        <dbReference type="Proteomes" id="UP000606900"/>
    </source>
</evidence>
<accession>A0A843ARN6</accession>